<dbReference type="Gene3D" id="1.10.260.40">
    <property type="entry name" value="lambda repressor-like DNA-binding domains"/>
    <property type="match status" value="1"/>
</dbReference>
<dbReference type="SUPFAM" id="SSF47413">
    <property type="entry name" value="lambda repressor-like DNA-binding domains"/>
    <property type="match status" value="1"/>
</dbReference>
<evidence type="ECO:0000313" key="4">
    <source>
        <dbReference type="Proteomes" id="UP000467132"/>
    </source>
</evidence>
<dbReference type="InterPro" id="IPR010982">
    <property type="entry name" value="Lambda_DNA-bd_dom_sf"/>
</dbReference>
<dbReference type="InterPro" id="IPR014710">
    <property type="entry name" value="RmlC-like_jellyroll"/>
</dbReference>
<dbReference type="PANTHER" id="PTHR46797">
    <property type="entry name" value="HTH-TYPE TRANSCRIPTIONAL REGULATOR"/>
    <property type="match status" value="1"/>
</dbReference>
<dbReference type="Pfam" id="PF07883">
    <property type="entry name" value="Cupin_2"/>
    <property type="match status" value="1"/>
</dbReference>
<dbReference type="EMBL" id="QXXA01000010">
    <property type="protein sequence ID" value="NBI07153.1"/>
    <property type="molecule type" value="Genomic_DNA"/>
</dbReference>
<dbReference type="CDD" id="cd00093">
    <property type="entry name" value="HTH_XRE"/>
    <property type="match status" value="1"/>
</dbReference>
<dbReference type="GO" id="GO:0005829">
    <property type="term" value="C:cytosol"/>
    <property type="evidence" value="ECO:0007669"/>
    <property type="project" value="TreeGrafter"/>
</dbReference>
<evidence type="ECO:0000259" key="2">
    <source>
        <dbReference type="PROSITE" id="PS50943"/>
    </source>
</evidence>
<evidence type="ECO:0000313" key="3">
    <source>
        <dbReference type="EMBL" id="NBI07153.1"/>
    </source>
</evidence>
<reference evidence="3 4" key="1">
    <citation type="submission" date="2018-08" db="EMBL/GenBank/DDBJ databases">
        <title>Murine metabolic-syndrome-specific gut microbial biobank.</title>
        <authorList>
            <person name="Liu C."/>
        </authorList>
    </citation>
    <scope>NUCLEOTIDE SEQUENCE [LARGE SCALE GENOMIC DNA]</scope>
    <source>
        <strain evidence="3 4">583</strain>
    </source>
</reference>
<dbReference type="InterPro" id="IPR001387">
    <property type="entry name" value="Cro/C1-type_HTH"/>
</dbReference>
<dbReference type="SUPFAM" id="SSF51182">
    <property type="entry name" value="RmlC-like cupins"/>
    <property type="match status" value="1"/>
</dbReference>
<evidence type="ECO:0000256" key="1">
    <source>
        <dbReference type="ARBA" id="ARBA00023125"/>
    </source>
</evidence>
<dbReference type="InterPro" id="IPR013096">
    <property type="entry name" value="Cupin_2"/>
</dbReference>
<organism evidence="3 4">
    <name type="scientific">Senegalia massiliensis</name>
    <dbReference type="NCBI Taxonomy" id="1720316"/>
    <lineage>
        <taxon>Bacteria</taxon>
        <taxon>Bacillati</taxon>
        <taxon>Bacillota</taxon>
        <taxon>Clostridia</taxon>
        <taxon>Eubacteriales</taxon>
        <taxon>Clostridiaceae</taxon>
        <taxon>Senegalia</taxon>
    </lineage>
</organism>
<dbReference type="InterPro" id="IPR011051">
    <property type="entry name" value="RmlC_Cupin_sf"/>
</dbReference>
<dbReference type="GO" id="GO:0003700">
    <property type="term" value="F:DNA-binding transcription factor activity"/>
    <property type="evidence" value="ECO:0007669"/>
    <property type="project" value="TreeGrafter"/>
</dbReference>
<feature type="domain" description="HTH cro/C1-type" evidence="2">
    <location>
        <begin position="8"/>
        <end position="62"/>
    </location>
</feature>
<accession>A0A845R3Q5</accession>
<proteinExistence type="predicted"/>
<dbReference type="Proteomes" id="UP000467132">
    <property type="component" value="Unassembled WGS sequence"/>
</dbReference>
<comment type="caution">
    <text evidence="3">The sequence shown here is derived from an EMBL/GenBank/DDBJ whole genome shotgun (WGS) entry which is preliminary data.</text>
</comment>
<dbReference type="Gene3D" id="2.60.120.10">
    <property type="entry name" value="Jelly Rolls"/>
    <property type="match status" value="1"/>
</dbReference>
<sequence length="193" mass="22330">MIDIGSEIKELRKSNNMTLKDLSEKTGLSIGFLSQFERGLSTIAVDSLELIAKALNIELSHFILKPKTKKEYILKSFEQEVYEVINNKFVHYNLSNNLNKKTFLPRKINILPMGKDENITEYSHKGEEFIYVLEGTLTLFLDSKRYDLYPGDSAHYNSKKMHNWANYTSKMVKLIVVSTPNHFSESEVIQENE</sequence>
<dbReference type="PANTHER" id="PTHR46797:SF25">
    <property type="entry name" value="TRANSCRIPTIONAL REGULATOR"/>
    <property type="match status" value="1"/>
</dbReference>
<dbReference type="CDD" id="cd02209">
    <property type="entry name" value="cupin_XRE_C"/>
    <property type="match status" value="1"/>
</dbReference>
<dbReference type="InterPro" id="IPR050807">
    <property type="entry name" value="TransReg_Diox_bact_type"/>
</dbReference>
<dbReference type="RefSeq" id="WP_160197615.1">
    <property type="nucleotide sequence ID" value="NZ_QXXA01000010.1"/>
</dbReference>
<dbReference type="GO" id="GO:0003677">
    <property type="term" value="F:DNA binding"/>
    <property type="evidence" value="ECO:0007669"/>
    <property type="project" value="UniProtKB-KW"/>
</dbReference>
<protein>
    <submittedName>
        <fullName evidence="3">XRE family transcriptional regulator</fullName>
    </submittedName>
</protein>
<keyword evidence="4" id="KW-1185">Reference proteome</keyword>
<dbReference type="SMART" id="SM00530">
    <property type="entry name" value="HTH_XRE"/>
    <property type="match status" value="1"/>
</dbReference>
<gene>
    <name evidence="3" type="ORF">D3Z33_09845</name>
</gene>
<dbReference type="PROSITE" id="PS50943">
    <property type="entry name" value="HTH_CROC1"/>
    <property type="match status" value="1"/>
</dbReference>
<dbReference type="AlphaFoldDB" id="A0A845R3Q5"/>
<name>A0A845R3Q5_9CLOT</name>
<dbReference type="Pfam" id="PF01381">
    <property type="entry name" value="HTH_3"/>
    <property type="match status" value="1"/>
</dbReference>
<keyword evidence="1" id="KW-0238">DNA-binding</keyword>
<dbReference type="OrthoDB" id="9814553at2"/>